<dbReference type="RefSeq" id="XP_030755159.1">
    <property type="nucleotide sequence ID" value="XM_030899299.1"/>
</dbReference>
<evidence type="ECO:0000256" key="2">
    <source>
        <dbReference type="ARBA" id="ARBA00004906"/>
    </source>
</evidence>
<dbReference type="GO" id="GO:0005634">
    <property type="term" value="C:nucleus"/>
    <property type="evidence" value="ECO:0007669"/>
    <property type="project" value="UniProtKB-SubCell"/>
</dbReference>
<comment type="pathway">
    <text evidence="2">Protein modification; protein ubiquitination.</text>
</comment>
<dbReference type="PANTHER" id="PTHR13129">
    <property type="entry name" value="VPRBP PROTEIN-RELATED"/>
    <property type="match status" value="1"/>
</dbReference>
<dbReference type="InterPro" id="IPR006594">
    <property type="entry name" value="LisH"/>
</dbReference>
<name>A0A6J2XX03_SITOR</name>
<feature type="region of interest" description="Disordered" evidence="6">
    <location>
        <begin position="983"/>
        <end position="1005"/>
    </location>
</feature>
<comment type="subcellular location">
    <subcellularLocation>
        <location evidence="1">Nucleus</location>
    </subcellularLocation>
</comment>
<evidence type="ECO:0000313" key="8">
    <source>
        <dbReference type="RefSeq" id="XP_030755159.1"/>
    </source>
</evidence>
<dbReference type="GeneID" id="115881699"/>
<dbReference type="PROSITE" id="PS50896">
    <property type="entry name" value="LISH"/>
    <property type="match status" value="1"/>
</dbReference>
<dbReference type="Gene3D" id="2.130.10.10">
    <property type="entry name" value="YVTN repeat-like/Quinoprotein amine dehydrogenase"/>
    <property type="match status" value="1"/>
</dbReference>
<dbReference type="InterPro" id="IPR033270">
    <property type="entry name" value="VPRBP/DCAF1"/>
</dbReference>
<dbReference type="Proteomes" id="UP000504635">
    <property type="component" value="Unplaced"/>
</dbReference>
<comment type="similarity">
    <text evidence="3">Belongs to the VPRBP/DCAF1 family.</text>
</comment>
<dbReference type="OrthoDB" id="27563at2759"/>
<reference evidence="8" key="1">
    <citation type="submission" date="2025-08" db="UniProtKB">
        <authorList>
            <consortium name="RefSeq"/>
        </authorList>
    </citation>
    <scope>IDENTIFICATION</scope>
    <source>
        <tissue evidence="8">Gonads</tissue>
    </source>
</reference>
<evidence type="ECO:0000256" key="4">
    <source>
        <dbReference type="ARBA" id="ARBA00022786"/>
    </source>
</evidence>
<evidence type="ECO:0000256" key="5">
    <source>
        <dbReference type="ARBA" id="ARBA00023242"/>
    </source>
</evidence>
<dbReference type="SMART" id="SM00667">
    <property type="entry name" value="LisH"/>
    <property type="match status" value="1"/>
</dbReference>
<dbReference type="CTD" id="37462"/>
<dbReference type="KEGG" id="soy:115881699"/>
<keyword evidence="4" id="KW-0833">Ubl conjugation pathway</keyword>
<protein>
    <submittedName>
        <fullName evidence="8">Protein mahjong isoform X1</fullName>
    </submittedName>
</protein>
<dbReference type="InterPro" id="IPR036322">
    <property type="entry name" value="WD40_repeat_dom_sf"/>
</dbReference>
<dbReference type="GO" id="GO:0016567">
    <property type="term" value="P:protein ubiquitination"/>
    <property type="evidence" value="ECO:0007669"/>
    <property type="project" value="UniProtKB-UniPathway"/>
</dbReference>
<sequence>MSKMICDVEILFKMSDTTASNVITEITSLIRNWEEEHLQQNYDPVPTLTKMAEIIEVEMENYLKMDPDPFDERHPSRTDPDCKLGQILKIMFRKDNLMSKLLNDYLRDTYYSRNNIIDRDIDQLNIAACRLLLDLMPGLETSVVFQDMDSLIHRLIKWVTNSIEPLQSYATGVLAAAMDIPEIAAKFREQNSRLVPLLLQRLKRLKNSSEFTKNCNSTNFNRPFAHFSSMKSPPYRGDGIIKINSVVSNGALPNESLDGSKDTSISESPNKRKKSLEPEFTSPQTTDNDMHKRKRQRLDSESSPHSSILDTTVSPRRANSIFAESSNSSWAELENFMIGNVQIFPPTIATRQILILRYLTPIGEYQEFLGHAFHDNNALELILCYVNVRATKEARLAFEALKYLAALLCHKKFSIEFIQMRGLEALLDVPRPSIAATGVSICLYYLGYCEEAMERVCLLPKYIITSLVKYALWLLECSHDSGRCQAIMFFGLTFQFKIILDEFDAQDGLRKLHNVISTLPILLPDTDTGQLNEDQECAARQIVRHVCVAYRRYLEAHLYLKTEVIKRSQLRPNDKPYLSALPPYKACKLSPEEIQQNIELLLQNMPFRCHWAPVDQLLKLGGVTLLLKIIAFAYEWNYSGRAETVRSALDVLAIACVMPKVQLLFCEKVDLPEESITIGFNIILGAAEGEIVADADVQKSALRVLVNCMCAPINRVGGTVSRFSQGATNSPSKKLKYKSSEELIQKVWDCARANSGIMVLIQLMNVKTPITDADCIRTLACKTLAGLARSDTVRQIVSKLPLFTSGQLQNLMRDPILQEKRQEHVMFQKYALELLERLSGKTKYVGNNLEVSLANIHRIHKANIVAQTKIQFNDRQLLQLIHHHLVTKGFVDTASMLVKEASLSNAITSLSLQHPTKFRYTTNLTPTRTRLSFSAGHRALPSSSSSENISSALQSVNTSANNSINGTTPNIGTIKLVKKTPQTPLTPVQNSRLQKQVSSEPHVRQPGVIAQEEVPDQPRVTLESIITEYLTNQHALCKNPMATCPQFNLFVPHKCPDPKPKIFTANNFVMRCARRSLGYQSKTMDRRFIHSRFCPVQTIRSSTDEGFFTVAKFLPGRNCVIVGDYNGYIHIYNKLTAIEDNSFAAHDNYIVHIEPDRTGELLLTSSTWGRPVSALWGMKTFDMKFPFNDEEHVEFSKVLQDRIIGTKGEVATIFDINTGNVVTKLVPTISNQYTKNKATFSMNDELVLSDGVLFDVNSGKPIHKLDKLNQNQSGVFHPNGLEIISNTEVWDIRTFHLLKTVPVLNQCSVIFSPVNSALYAISMEREIDEGDTAFDTSFKTVDSNDYSSIATIDVKKNIYDLAVNCYDTQISIVENQGMYNSVQESVVRLYDVGRRRDDEDEQDEEEDDDDEMDNDNSDDEGSDTEDHVVIDLGAGDNENNDNNDDNNEDNGDEDNDSDDATWTTLSTGSDDSDDSLLDIAFLQWMDLL</sequence>
<dbReference type="InParanoid" id="A0A6J2XX03"/>
<feature type="compositionally biased region" description="Polar residues" evidence="6">
    <location>
        <begin position="983"/>
        <end position="999"/>
    </location>
</feature>
<feature type="compositionally biased region" description="Acidic residues" evidence="6">
    <location>
        <begin position="1398"/>
        <end position="1423"/>
    </location>
</feature>
<dbReference type="InterPro" id="IPR015943">
    <property type="entry name" value="WD40/YVTN_repeat-like_dom_sf"/>
</dbReference>
<feature type="region of interest" description="Disordered" evidence="6">
    <location>
        <begin position="252"/>
        <end position="311"/>
    </location>
</feature>
<keyword evidence="7" id="KW-1185">Reference proteome</keyword>
<keyword evidence="5" id="KW-0539">Nucleus</keyword>
<organism evidence="7 8">
    <name type="scientific">Sitophilus oryzae</name>
    <name type="common">Rice weevil</name>
    <name type="synonym">Curculio oryzae</name>
    <dbReference type="NCBI Taxonomy" id="7048"/>
    <lineage>
        <taxon>Eukaryota</taxon>
        <taxon>Metazoa</taxon>
        <taxon>Ecdysozoa</taxon>
        <taxon>Arthropoda</taxon>
        <taxon>Hexapoda</taxon>
        <taxon>Insecta</taxon>
        <taxon>Pterygota</taxon>
        <taxon>Neoptera</taxon>
        <taxon>Endopterygota</taxon>
        <taxon>Coleoptera</taxon>
        <taxon>Polyphaga</taxon>
        <taxon>Cucujiformia</taxon>
        <taxon>Curculionidae</taxon>
        <taxon>Dryophthorinae</taxon>
        <taxon>Sitophilus</taxon>
    </lineage>
</organism>
<evidence type="ECO:0000256" key="6">
    <source>
        <dbReference type="SAM" id="MobiDB-lite"/>
    </source>
</evidence>
<proteinExistence type="inferred from homology"/>
<dbReference type="PANTHER" id="PTHR13129:SF4">
    <property type="entry name" value="DDB1- AND CUL4-ASSOCIATED FACTOR 1"/>
    <property type="match status" value="1"/>
</dbReference>
<feature type="region of interest" description="Disordered" evidence="6">
    <location>
        <begin position="1392"/>
        <end position="1474"/>
    </location>
</feature>
<feature type="compositionally biased region" description="Acidic residues" evidence="6">
    <location>
        <begin position="1438"/>
        <end position="1459"/>
    </location>
</feature>
<evidence type="ECO:0000256" key="1">
    <source>
        <dbReference type="ARBA" id="ARBA00004123"/>
    </source>
</evidence>
<dbReference type="GO" id="GO:0080008">
    <property type="term" value="C:Cul4-RING E3 ubiquitin ligase complex"/>
    <property type="evidence" value="ECO:0007669"/>
    <property type="project" value="TreeGrafter"/>
</dbReference>
<evidence type="ECO:0000256" key="3">
    <source>
        <dbReference type="ARBA" id="ARBA00008845"/>
    </source>
</evidence>
<gene>
    <name evidence="8" type="primary">LOC115881699</name>
</gene>
<dbReference type="UniPathway" id="UPA00143"/>
<accession>A0A6J2XX03</accession>
<dbReference type="FunCoup" id="A0A6J2XX03">
    <property type="interactions" value="2012"/>
</dbReference>
<dbReference type="SUPFAM" id="SSF50978">
    <property type="entry name" value="WD40 repeat-like"/>
    <property type="match status" value="1"/>
</dbReference>
<evidence type="ECO:0000313" key="7">
    <source>
        <dbReference type="Proteomes" id="UP000504635"/>
    </source>
</evidence>